<keyword evidence="3" id="KW-1185">Reference proteome</keyword>
<evidence type="ECO:0000313" key="3">
    <source>
        <dbReference type="Proteomes" id="UP000683925"/>
    </source>
</evidence>
<organism evidence="2 3">
    <name type="scientific">Paramecium octaurelia</name>
    <dbReference type="NCBI Taxonomy" id="43137"/>
    <lineage>
        <taxon>Eukaryota</taxon>
        <taxon>Sar</taxon>
        <taxon>Alveolata</taxon>
        <taxon>Ciliophora</taxon>
        <taxon>Intramacronucleata</taxon>
        <taxon>Oligohymenophorea</taxon>
        <taxon>Peniculida</taxon>
        <taxon>Parameciidae</taxon>
        <taxon>Paramecium</taxon>
    </lineage>
</organism>
<evidence type="ECO:0000256" key="1">
    <source>
        <dbReference type="SAM" id="Phobius"/>
    </source>
</evidence>
<accession>A0A8S1V3N2</accession>
<gene>
    <name evidence="2" type="ORF">POCTA_138.1.T0530152</name>
</gene>
<dbReference type="Proteomes" id="UP000683925">
    <property type="component" value="Unassembled WGS sequence"/>
</dbReference>
<feature type="transmembrane region" description="Helical" evidence="1">
    <location>
        <begin position="118"/>
        <end position="139"/>
    </location>
</feature>
<dbReference type="EMBL" id="CAJJDP010000053">
    <property type="protein sequence ID" value="CAD8169316.1"/>
    <property type="molecule type" value="Genomic_DNA"/>
</dbReference>
<sequence>MEKAQKMLIKYMRVSWSNYNGVKKQLLMKNSGCCIFLGKINNKKLNGSRLKKSSFEYEVKAHFMDDKIQGEGLLTTKKGDQYKGEFYENKKYGHGEFQTTKGDRYEGEYQKIKNKEEALITFLMAIFIIANFKMIRFMVKEK</sequence>
<evidence type="ECO:0000313" key="2">
    <source>
        <dbReference type="EMBL" id="CAD8169316.1"/>
    </source>
</evidence>
<name>A0A8S1V3N2_PAROT</name>
<comment type="caution">
    <text evidence="2">The sequence shown here is derived from an EMBL/GenBank/DDBJ whole genome shotgun (WGS) entry which is preliminary data.</text>
</comment>
<dbReference type="AlphaFoldDB" id="A0A8S1V3N2"/>
<evidence type="ECO:0008006" key="4">
    <source>
        <dbReference type="Google" id="ProtNLM"/>
    </source>
</evidence>
<keyword evidence="1" id="KW-1133">Transmembrane helix</keyword>
<proteinExistence type="predicted"/>
<keyword evidence="1" id="KW-0812">Transmembrane</keyword>
<keyword evidence="1" id="KW-0472">Membrane</keyword>
<protein>
    <recommendedName>
        <fullName evidence="4">MORN repeat protein</fullName>
    </recommendedName>
</protein>
<reference evidence="2" key="1">
    <citation type="submission" date="2021-01" db="EMBL/GenBank/DDBJ databases">
        <authorList>
            <consortium name="Genoscope - CEA"/>
            <person name="William W."/>
        </authorList>
    </citation>
    <scope>NUCLEOTIDE SEQUENCE</scope>
</reference>